<evidence type="ECO:0000256" key="6">
    <source>
        <dbReference type="ARBA" id="ARBA00023157"/>
    </source>
</evidence>
<evidence type="ECO:0000256" key="4">
    <source>
        <dbReference type="ARBA" id="ARBA00022525"/>
    </source>
</evidence>
<keyword evidence="10" id="KW-1185">Reference proteome</keyword>
<keyword evidence="8" id="KW-0812">Transmembrane</keyword>
<evidence type="ECO:0000256" key="7">
    <source>
        <dbReference type="RuleBase" id="RU367102"/>
    </source>
</evidence>
<keyword evidence="4 7" id="KW-0964">Secreted</keyword>
<dbReference type="OrthoDB" id="1874659at2759"/>
<name>A0A9D4W1D8_PEA</name>
<proteinExistence type="inferred from homology"/>
<dbReference type="InterPro" id="IPR039455">
    <property type="entry name" value="EPFL"/>
</dbReference>
<comment type="similarity">
    <text evidence="2 7">Belongs to the plant cysteine rich small secretory peptide family. Epidermal patterning factor subfamily.</text>
</comment>
<evidence type="ECO:0000256" key="5">
    <source>
        <dbReference type="ARBA" id="ARBA00022729"/>
    </source>
</evidence>
<keyword evidence="5" id="KW-0732">Signal</keyword>
<protein>
    <recommendedName>
        <fullName evidence="7">Epidermal patterning factor-like protein</fullName>
    </recommendedName>
</protein>
<comment type="function">
    <text evidence="7">Controls stomatal patterning.</text>
</comment>
<comment type="caution">
    <text evidence="9">The sequence shown here is derived from an EMBL/GenBank/DDBJ whole genome shotgun (WGS) entry which is preliminary data.</text>
</comment>
<dbReference type="GO" id="GO:0010052">
    <property type="term" value="P:guard cell differentiation"/>
    <property type="evidence" value="ECO:0007669"/>
    <property type="project" value="UniProtKB-UniRule"/>
</dbReference>
<dbReference type="Pfam" id="PF17181">
    <property type="entry name" value="EPF"/>
    <property type="match status" value="1"/>
</dbReference>
<dbReference type="AlphaFoldDB" id="A0A9D4W1D8"/>
<keyword evidence="8" id="KW-0472">Membrane</keyword>
<reference evidence="9 10" key="1">
    <citation type="journal article" date="2022" name="Nat. Genet.">
        <title>Improved pea reference genome and pan-genome highlight genomic features and evolutionary characteristics.</title>
        <authorList>
            <person name="Yang T."/>
            <person name="Liu R."/>
            <person name="Luo Y."/>
            <person name="Hu S."/>
            <person name="Wang D."/>
            <person name="Wang C."/>
            <person name="Pandey M.K."/>
            <person name="Ge S."/>
            <person name="Xu Q."/>
            <person name="Li N."/>
            <person name="Li G."/>
            <person name="Huang Y."/>
            <person name="Saxena R.K."/>
            <person name="Ji Y."/>
            <person name="Li M."/>
            <person name="Yan X."/>
            <person name="He Y."/>
            <person name="Liu Y."/>
            <person name="Wang X."/>
            <person name="Xiang C."/>
            <person name="Varshney R.K."/>
            <person name="Ding H."/>
            <person name="Gao S."/>
            <person name="Zong X."/>
        </authorList>
    </citation>
    <scope>NUCLEOTIDE SEQUENCE [LARGE SCALE GENOMIC DNA]</scope>
    <source>
        <strain evidence="9 10">cv. Zhongwan 6</strain>
    </source>
</reference>
<dbReference type="EMBL" id="JAMSHJ010000007">
    <property type="protein sequence ID" value="KAI5392476.1"/>
    <property type="molecule type" value="Genomic_DNA"/>
</dbReference>
<comment type="subcellular location">
    <subcellularLocation>
        <location evidence="1 7">Secreted</location>
    </subcellularLocation>
</comment>
<sequence>MALPATSYHLHGLKLATIFTVLFIFFFSISGASVMLEKNESMEERKMVIGSKPPSCLNKCMNCKPCVATLVIPNNKRRNKGFQLLSRGDQDETYYLLTWKCVCRNKLYQP</sequence>
<dbReference type="GO" id="GO:0005576">
    <property type="term" value="C:extracellular region"/>
    <property type="evidence" value="ECO:0007669"/>
    <property type="project" value="UniProtKB-SubCell"/>
</dbReference>
<gene>
    <name evidence="9" type="ORF">KIW84_077033</name>
</gene>
<evidence type="ECO:0000313" key="10">
    <source>
        <dbReference type="Proteomes" id="UP001058974"/>
    </source>
</evidence>
<evidence type="ECO:0000313" key="9">
    <source>
        <dbReference type="EMBL" id="KAI5392476.1"/>
    </source>
</evidence>
<evidence type="ECO:0000256" key="2">
    <source>
        <dbReference type="ARBA" id="ARBA00008127"/>
    </source>
</evidence>
<keyword evidence="8" id="KW-1133">Transmembrane helix</keyword>
<evidence type="ECO:0000256" key="1">
    <source>
        <dbReference type="ARBA" id="ARBA00004613"/>
    </source>
</evidence>
<feature type="transmembrane region" description="Helical" evidence="8">
    <location>
        <begin position="15"/>
        <end position="36"/>
    </location>
</feature>
<evidence type="ECO:0000256" key="3">
    <source>
        <dbReference type="ARBA" id="ARBA00022473"/>
    </source>
</evidence>
<dbReference type="Gramene" id="Psat07G0703300-T1">
    <property type="protein sequence ID" value="KAI5392476.1"/>
    <property type="gene ID" value="KIW84_077033"/>
</dbReference>
<dbReference type="PANTHER" id="PTHR33109">
    <property type="entry name" value="EPIDERMAL PATTERNING FACTOR-LIKE PROTEIN 4"/>
    <property type="match status" value="1"/>
</dbReference>
<dbReference type="PANTHER" id="PTHR33109:SF60">
    <property type="entry name" value="EPIDERMAL PATTERNING FACTOR-LIKE PROTEIN 8"/>
    <property type="match status" value="1"/>
</dbReference>
<accession>A0A9D4W1D8</accession>
<dbReference type="Gramene" id="PSAT_LOCUS29111_t1">
    <property type="protein sequence ID" value="CAL5210599.1"/>
    <property type="gene ID" value="PSAT_LOCUS29111"/>
</dbReference>
<evidence type="ECO:0000256" key="8">
    <source>
        <dbReference type="SAM" id="Phobius"/>
    </source>
</evidence>
<organism evidence="9 10">
    <name type="scientific">Pisum sativum</name>
    <name type="common">Garden pea</name>
    <name type="synonym">Lathyrus oleraceus</name>
    <dbReference type="NCBI Taxonomy" id="3888"/>
    <lineage>
        <taxon>Eukaryota</taxon>
        <taxon>Viridiplantae</taxon>
        <taxon>Streptophyta</taxon>
        <taxon>Embryophyta</taxon>
        <taxon>Tracheophyta</taxon>
        <taxon>Spermatophyta</taxon>
        <taxon>Magnoliopsida</taxon>
        <taxon>eudicotyledons</taxon>
        <taxon>Gunneridae</taxon>
        <taxon>Pentapetalae</taxon>
        <taxon>rosids</taxon>
        <taxon>fabids</taxon>
        <taxon>Fabales</taxon>
        <taxon>Fabaceae</taxon>
        <taxon>Papilionoideae</taxon>
        <taxon>50 kb inversion clade</taxon>
        <taxon>NPAAA clade</taxon>
        <taxon>Hologalegina</taxon>
        <taxon>IRL clade</taxon>
        <taxon>Fabeae</taxon>
        <taxon>Lathyrus</taxon>
    </lineage>
</organism>
<dbReference type="Proteomes" id="UP001058974">
    <property type="component" value="Chromosome 7"/>
</dbReference>
<keyword evidence="3 7" id="KW-0217">Developmental protein</keyword>
<keyword evidence="6" id="KW-1015">Disulfide bond</keyword>
<dbReference type="Gramene" id="Psat7g256400.1">
    <property type="protein sequence ID" value="Psat7g256400.1.cds"/>
    <property type="gene ID" value="Psat7g256400"/>
</dbReference>